<feature type="compositionally biased region" description="Gly residues" evidence="1">
    <location>
        <begin position="111"/>
        <end position="120"/>
    </location>
</feature>
<evidence type="ECO:0000256" key="1">
    <source>
        <dbReference type="SAM" id="MobiDB-lite"/>
    </source>
</evidence>
<evidence type="ECO:0000256" key="2">
    <source>
        <dbReference type="SAM" id="SignalP"/>
    </source>
</evidence>
<protein>
    <submittedName>
        <fullName evidence="3">Uncharacterized protein</fullName>
    </submittedName>
</protein>
<proteinExistence type="predicted"/>
<feature type="signal peptide" evidence="2">
    <location>
        <begin position="1"/>
        <end position="19"/>
    </location>
</feature>
<evidence type="ECO:0000313" key="4">
    <source>
        <dbReference type="Proteomes" id="UP001244297"/>
    </source>
</evidence>
<feature type="region of interest" description="Disordered" evidence="1">
    <location>
        <begin position="75"/>
        <end position="120"/>
    </location>
</feature>
<reference evidence="4" key="1">
    <citation type="journal article" date="2019" name="Int. J. Syst. Evol. Microbiol.">
        <title>The Global Catalogue of Microorganisms (GCM) 10K type strain sequencing project: providing services to taxonomists for standard genome sequencing and annotation.</title>
        <authorList>
            <consortium name="The Broad Institute Genomics Platform"/>
            <consortium name="The Broad Institute Genome Sequencing Center for Infectious Disease"/>
            <person name="Wu L."/>
            <person name="Ma J."/>
        </authorList>
    </citation>
    <scope>NUCLEOTIDE SEQUENCE [LARGE SCALE GENOMIC DNA]</scope>
    <source>
        <strain evidence="4">CECT 7806</strain>
    </source>
</reference>
<organism evidence="3 4">
    <name type="scientific">Methylobacterium longum</name>
    <dbReference type="NCBI Taxonomy" id="767694"/>
    <lineage>
        <taxon>Bacteria</taxon>
        <taxon>Pseudomonadati</taxon>
        <taxon>Pseudomonadota</taxon>
        <taxon>Alphaproteobacteria</taxon>
        <taxon>Hyphomicrobiales</taxon>
        <taxon>Methylobacteriaceae</taxon>
        <taxon>Methylobacterium</taxon>
    </lineage>
</organism>
<dbReference type="RefSeq" id="WP_238291792.1">
    <property type="nucleotide sequence ID" value="NZ_BPQS01000046.1"/>
</dbReference>
<keyword evidence="4" id="KW-1185">Reference proteome</keyword>
<keyword evidence="2" id="KW-0732">Signal</keyword>
<gene>
    <name evidence="3" type="ORF">QWZ18_14270</name>
</gene>
<dbReference type="Proteomes" id="UP001244297">
    <property type="component" value="Unassembled WGS sequence"/>
</dbReference>
<sequence length="120" mass="12442">MRLPWLAAFLLLLPAPASALCRCTCIRGEMKPICQPTDLMVPICQGFCASDIRPAPVVAPLAGGRPAYEVVQPFDPAPRTLARPEESLDTSPNGQLLGTPNQLSGSVGSSLIGGSGASGR</sequence>
<dbReference type="EMBL" id="JAUFPT010000046">
    <property type="protein sequence ID" value="MDN3571786.1"/>
    <property type="molecule type" value="Genomic_DNA"/>
</dbReference>
<evidence type="ECO:0000313" key="3">
    <source>
        <dbReference type="EMBL" id="MDN3571786.1"/>
    </source>
</evidence>
<accession>A0ABT8AQT2</accession>
<feature type="compositionally biased region" description="Polar residues" evidence="1">
    <location>
        <begin position="89"/>
        <end position="103"/>
    </location>
</feature>
<feature type="chain" id="PRO_5045683778" evidence="2">
    <location>
        <begin position="20"/>
        <end position="120"/>
    </location>
</feature>
<name>A0ABT8AQT2_9HYPH</name>
<comment type="caution">
    <text evidence="3">The sequence shown here is derived from an EMBL/GenBank/DDBJ whole genome shotgun (WGS) entry which is preliminary data.</text>
</comment>